<evidence type="ECO:0000313" key="2">
    <source>
        <dbReference type="Proteomes" id="UP000288216"/>
    </source>
</evidence>
<protein>
    <submittedName>
        <fullName evidence="1">Uncharacterized protein</fullName>
    </submittedName>
</protein>
<sequence length="87" mass="9773">MAAIPTYKTTWTTLPDADMTPRTGIYKFTSLSHTPITGMQHSLPDRVERQVAGRLALYGAELEFANILEVHSLPQNNLATFHRYKLG</sequence>
<organism evidence="1 2">
    <name type="scientific">Scyliorhinus torazame</name>
    <name type="common">Cloudy catshark</name>
    <name type="synonym">Catulus torazame</name>
    <dbReference type="NCBI Taxonomy" id="75743"/>
    <lineage>
        <taxon>Eukaryota</taxon>
        <taxon>Metazoa</taxon>
        <taxon>Chordata</taxon>
        <taxon>Craniata</taxon>
        <taxon>Vertebrata</taxon>
        <taxon>Chondrichthyes</taxon>
        <taxon>Elasmobranchii</taxon>
        <taxon>Galeomorphii</taxon>
        <taxon>Galeoidea</taxon>
        <taxon>Carcharhiniformes</taxon>
        <taxon>Scyliorhinidae</taxon>
        <taxon>Scyliorhinus</taxon>
    </lineage>
</organism>
<proteinExistence type="predicted"/>
<accession>A0A401NUB1</accession>
<name>A0A401NUB1_SCYTO</name>
<reference evidence="1 2" key="1">
    <citation type="journal article" date="2018" name="Nat. Ecol. Evol.">
        <title>Shark genomes provide insights into elasmobranch evolution and the origin of vertebrates.</title>
        <authorList>
            <person name="Hara Y"/>
            <person name="Yamaguchi K"/>
            <person name="Onimaru K"/>
            <person name="Kadota M"/>
            <person name="Koyanagi M"/>
            <person name="Keeley SD"/>
            <person name="Tatsumi K"/>
            <person name="Tanaka K"/>
            <person name="Motone F"/>
            <person name="Kageyama Y"/>
            <person name="Nozu R"/>
            <person name="Adachi N"/>
            <person name="Nishimura O"/>
            <person name="Nakagawa R"/>
            <person name="Tanegashima C"/>
            <person name="Kiyatake I"/>
            <person name="Matsumoto R"/>
            <person name="Murakumo K"/>
            <person name="Nishida K"/>
            <person name="Terakita A"/>
            <person name="Kuratani S"/>
            <person name="Sato K"/>
            <person name="Hyodo S Kuraku.S."/>
        </authorList>
    </citation>
    <scope>NUCLEOTIDE SEQUENCE [LARGE SCALE GENOMIC DNA]</scope>
</reference>
<keyword evidence="2" id="KW-1185">Reference proteome</keyword>
<gene>
    <name evidence="1" type="ORF">scyTo_0011748</name>
</gene>
<dbReference type="Proteomes" id="UP000288216">
    <property type="component" value="Unassembled WGS sequence"/>
</dbReference>
<comment type="caution">
    <text evidence="1">The sequence shown here is derived from an EMBL/GenBank/DDBJ whole genome shotgun (WGS) entry which is preliminary data.</text>
</comment>
<dbReference type="AlphaFoldDB" id="A0A401NUB1"/>
<evidence type="ECO:0000313" key="1">
    <source>
        <dbReference type="EMBL" id="GCB64434.1"/>
    </source>
</evidence>
<dbReference type="EMBL" id="BFAA01005453">
    <property type="protein sequence ID" value="GCB64434.1"/>
    <property type="molecule type" value="Genomic_DNA"/>
</dbReference>